<dbReference type="AlphaFoldDB" id="A0A8X6FWA6"/>
<name>A0A8X6FWA6_TRICU</name>
<evidence type="ECO:0000313" key="1">
    <source>
        <dbReference type="EMBL" id="GFQ90652.1"/>
    </source>
</evidence>
<gene>
    <name evidence="1" type="ORF">TNCT_208591</name>
    <name evidence="2" type="ORF">TNCT_653301</name>
</gene>
<evidence type="ECO:0000313" key="3">
    <source>
        <dbReference type="Proteomes" id="UP000887116"/>
    </source>
</evidence>
<dbReference type="EMBL" id="BMAO01036967">
    <property type="protein sequence ID" value="GFR14394.1"/>
    <property type="molecule type" value="Genomic_DNA"/>
</dbReference>
<evidence type="ECO:0000313" key="2">
    <source>
        <dbReference type="EMBL" id="GFR14394.1"/>
    </source>
</evidence>
<dbReference type="OrthoDB" id="6430218at2759"/>
<feature type="non-terminal residue" evidence="1">
    <location>
        <position position="45"/>
    </location>
</feature>
<organism evidence="1 3">
    <name type="scientific">Trichonephila clavata</name>
    <name type="common">Joro spider</name>
    <name type="synonym">Nephila clavata</name>
    <dbReference type="NCBI Taxonomy" id="2740835"/>
    <lineage>
        <taxon>Eukaryota</taxon>
        <taxon>Metazoa</taxon>
        <taxon>Ecdysozoa</taxon>
        <taxon>Arthropoda</taxon>
        <taxon>Chelicerata</taxon>
        <taxon>Arachnida</taxon>
        <taxon>Araneae</taxon>
        <taxon>Araneomorphae</taxon>
        <taxon>Entelegynae</taxon>
        <taxon>Araneoidea</taxon>
        <taxon>Nephilidae</taxon>
        <taxon>Trichonephila</taxon>
    </lineage>
</organism>
<reference evidence="1" key="1">
    <citation type="submission" date="2020-07" db="EMBL/GenBank/DDBJ databases">
        <title>Multicomponent nature underlies the extraordinary mechanical properties of spider dragline silk.</title>
        <authorList>
            <person name="Kono N."/>
            <person name="Nakamura H."/>
            <person name="Mori M."/>
            <person name="Yoshida Y."/>
            <person name="Ohtoshi R."/>
            <person name="Malay A.D."/>
            <person name="Moran D.A.P."/>
            <person name="Tomita M."/>
            <person name="Numata K."/>
            <person name="Arakawa K."/>
        </authorList>
    </citation>
    <scope>NUCLEOTIDE SEQUENCE</scope>
</reference>
<keyword evidence="3" id="KW-1185">Reference proteome</keyword>
<sequence length="45" mass="5182">MPNNKQAKSDHSKVQQLTVVVRIRPLFEHEKEKGAIKIARKADNK</sequence>
<protein>
    <submittedName>
        <fullName evidence="1">Uncharacterized protein</fullName>
    </submittedName>
</protein>
<dbReference type="Proteomes" id="UP000887116">
    <property type="component" value="Unassembled WGS sequence"/>
</dbReference>
<dbReference type="EMBL" id="BMAO01013725">
    <property type="protein sequence ID" value="GFQ90652.1"/>
    <property type="molecule type" value="Genomic_DNA"/>
</dbReference>
<comment type="caution">
    <text evidence="1">The sequence shown here is derived from an EMBL/GenBank/DDBJ whole genome shotgun (WGS) entry which is preliminary data.</text>
</comment>
<proteinExistence type="predicted"/>
<accession>A0A8X6FWA6</accession>